<evidence type="ECO:0000313" key="3">
    <source>
        <dbReference type="EMBL" id="KSU14018.1"/>
    </source>
</evidence>
<gene>
    <name evidence="3" type="ORF">LMG8520_0372</name>
</gene>
<proteinExistence type="inferred from homology"/>
<dbReference type="PANTHER" id="PTHR10906">
    <property type="entry name" value="SECY/SEC61-ALPHA FAMILY MEMBER"/>
    <property type="match status" value="1"/>
</dbReference>
<keyword evidence="2" id="KW-0812">Transmembrane</keyword>
<dbReference type="PATRIC" id="fig|1360.106.peg.1797"/>
<comment type="caution">
    <text evidence="3">The sequence shown here is derived from an EMBL/GenBank/DDBJ whole genome shotgun (WGS) entry which is preliminary data.</text>
</comment>
<dbReference type="EMBL" id="LKLP01000016">
    <property type="protein sequence ID" value="KSU14018.1"/>
    <property type="molecule type" value="Genomic_DNA"/>
</dbReference>
<dbReference type="PIRSF" id="PIRSF004557">
    <property type="entry name" value="SecY"/>
    <property type="match status" value="1"/>
</dbReference>
<dbReference type="InterPro" id="IPR023201">
    <property type="entry name" value="SecY_dom_sf"/>
</dbReference>
<feature type="transmembrane region" description="Helical" evidence="2">
    <location>
        <begin position="335"/>
        <end position="356"/>
    </location>
</feature>
<evidence type="ECO:0000256" key="1">
    <source>
        <dbReference type="RuleBase" id="RU004349"/>
    </source>
</evidence>
<feature type="transmembrane region" description="Helical" evidence="2">
    <location>
        <begin position="166"/>
        <end position="183"/>
    </location>
</feature>
<name>A0A0V8DKG2_LACLL</name>
<feature type="transmembrane region" description="Helical" evidence="2">
    <location>
        <begin position="368"/>
        <end position="385"/>
    </location>
</feature>
<dbReference type="GO" id="GO:0016020">
    <property type="term" value="C:membrane"/>
    <property type="evidence" value="ECO:0007669"/>
    <property type="project" value="InterPro"/>
</dbReference>
<feature type="transmembrane region" description="Helical" evidence="2">
    <location>
        <begin position="57"/>
        <end position="79"/>
    </location>
</feature>
<reference evidence="4" key="1">
    <citation type="submission" date="2015-10" db="EMBL/GenBank/DDBJ databases">
        <title>Draft Genome Sequences of 11 Lactococcus lactis subspecies cremoris strains.</title>
        <authorList>
            <person name="Wels M."/>
            <person name="Backus L."/>
            <person name="Boekhorst J."/>
            <person name="Dijkstra A."/>
            <person name="Beerthuizen M."/>
            <person name="Kelly W."/>
            <person name="Siezen R."/>
            <person name="Bachmann H."/>
            <person name="Van Hijum S."/>
        </authorList>
    </citation>
    <scope>NUCLEOTIDE SEQUENCE [LARGE SCALE GENOMIC DNA]</scope>
    <source>
        <strain evidence="4">LMG8520</strain>
    </source>
</reference>
<dbReference type="RefSeq" id="WP_081041505.1">
    <property type="nucleotide sequence ID" value="NZ_LKLP01000016.1"/>
</dbReference>
<feature type="transmembrane region" description="Helical" evidence="2">
    <location>
        <begin position="280"/>
        <end position="302"/>
    </location>
</feature>
<keyword evidence="2" id="KW-1133">Transmembrane helix</keyword>
<feature type="transmembrane region" description="Helical" evidence="2">
    <location>
        <begin position="195"/>
        <end position="215"/>
    </location>
</feature>
<accession>A0A0V8DKG2</accession>
<protein>
    <submittedName>
        <fullName evidence="3">Preprotein translocase secY subunit</fullName>
    </submittedName>
</protein>
<dbReference type="AlphaFoldDB" id="A0A0V8DKG2"/>
<evidence type="ECO:0000313" key="4">
    <source>
        <dbReference type="Proteomes" id="UP000054230"/>
    </source>
</evidence>
<feature type="transmembrane region" description="Helical" evidence="2">
    <location>
        <begin position="99"/>
        <end position="117"/>
    </location>
</feature>
<dbReference type="PRINTS" id="PR00303">
    <property type="entry name" value="SECYTRNLCASE"/>
</dbReference>
<feature type="transmembrane region" description="Helical" evidence="2">
    <location>
        <begin position="129"/>
        <end position="154"/>
    </location>
</feature>
<organism evidence="3 4">
    <name type="scientific">Lactococcus lactis subsp. lactis</name>
    <name type="common">Streptococcus lactis</name>
    <dbReference type="NCBI Taxonomy" id="1360"/>
    <lineage>
        <taxon>Bacteria</taxon>
        <taxon>Bacillati</taxon>
        <taxon>Bacillota</taxon>
        <taxon>Bacilli</taxon>
        <taxon>Lactobacillales</taxon>
        <taxon>Streptococcaceae</taxon>
        <taxon>Lactococcus</taxon>
    </lineage>
</organism>
<comment type="similarity">
    <text evidence="1">Belongs to the SecY/SEC61-alpha family.</text>
</comment>
<feature type="transmembrane region" description="Helical" evidence="2">
    <location>
        <begin position="235"/>
        <end position="260"/>
    </location>
</feature>
<dbReference type="Proteomes" id="UP000054230">
    <property type="component" value="Unassembled WGS sequence"/>
</dbReference>
<dbReference type="Pfam" id="PF00344">
    <property type="entry name" value="SecY"/>
    <property type="match status" value="1"/>
</dbReference>
<dbReference type="GO" id="GO:0015031">
    <property type="term" value="P:protein transport"/>
    <property type="evidence" value="ECO:0007669"/>
    <property type="project" value="InterPro"/>
</dbReference>
<dbReference type="Gene3D" id="1.10.3370.10">
    <property type="entry name" value="SecY subunit domain"/>
    <property type="match status" value="1"/>
</dbReference>
<keyword evidence="2" id="KW-0472">Membrane</keyword>
<dbReference type="InterPro" id="IPR002208">
    <property type="entry name" value="SecY/SEC61-alpha"/>
</dbReference>
<sequence>MKPYNELIKKGCFTLIMLLLFYIGQGIPVPGYSANFRLPGGDFSLEKMLSLMTGGLFSSPTLLALGMGPYMTVSILLSVGLFANREVASQISQEMRGRLEIIGIFIMALLQSIPLAFNLRNSVISKMNFLSPFAVFIFTILCFVVGALLISWLASLNVIYGLGGPFILILPGIMKGITGSLVANYNSVLIHLERLLPLIVATIVFVGVTIAIYFAEYRFDVQRIGIDQYSKEGYLAFRLLIAGSMPLMFATTLMYFPAYLMQLFHYRNEFVLGLFNVRQFSGILTYGFILYVLGILFSFVNIMPDQIAKDLKESGDYLVGVTPGEATKKYINKRVWGVSLIGSLFLPLVVTLPLFVGLVTGHPSISNLSNYFAMLFVLVVIYDNLQQDVKFLLYKNNYELFGTNRRTF</sequence>
<dbReference type="SUPFAM" id="SSF103491">
    <property type="entry name" value="Preprotein translocase SecY subunit"/>
    <property type="match status" value="1"/>
</dbReference>
<evidence type="ECO:0000256" key="2">
    <source>
        <dbReference type="SAM" id="Phobius"/>
    </source>
</evidence>